<dbReference type="EMBL" id="CHKL01000505">
    <property type="protein sequence ID" value="COW90368.1"/>
    <property type="molecule type" value="Genomic_DNA"/>
</dbReference>
<feature type="region of interest" description="Disordered" evidence="1">
    <location>
        <begin position="1"/>
        <end position="21"/>
    </location>
</feature>
<dbReference type="AlphaFoldDB" id="A0A655FZM9"/>
<dbReference type="Proteomes" id="UP000039217">
    <property type="component" value="Unassembled WGS sequence"/>
</dbReference>
<evidence type="ECO:0000313" key="2">
    <source>
        <dbReference type="EMBL" id="CFE82911.1"/>
    </source>
</evidence>
<reference evidence="6 7" key="1">
    <citation type="submission" date="2015-03" db="EMBL/GenBank/DDBJ databases">
        <authorList>
            <consortium name="Pathogen Informatics"/>
        </authorList>
    </citation>
    <scope>NUCLEOTIDE SEQUENCE [LARGE SCALE GENOMIC DNA]</scope>
    <source>
        <strain evidence="3 6">D00501624</strain>
        <strain evidence="2 8">H09601792</strain>
        <strain evidence="5 7">M09401471</strain>
        <strain evidence="4 9">P00601463</strain>
    </source>
</reference>
<organism evidence="3 6">
    <name type="scientific">Mycobacterium tuberculosis</name>
    <dbReference type="NCBI Taxonomy" id="1773"/>
    <lineage>
        <taxon>Bacteria</taxon>
        <taxon>Bacillati</taxon>
        <taxon>Actinomycetota</taxon>
        <taxon>Actinomycetes</taxon>
        <taxon>Mycobacteriales</taxon>
        <taxon>Mycobacteriaceae</taxon>
        <taxon>Mycobacterium</taxon>
        <taxon>Mycobacterium tuberculosis complex</taxon>
    </lineage>
</organism>
<dbReference type="Proteomes" id="UP000044938">
    <property type="component" value="Unassembled WGS sequence"/>
</dbReference>
<evidence type="ECO:0000313" key="4">
    <source>
        <dbReference type="EMBL" id="COW90368.1"/>
    </source>
</evidence>
<evidence type="ECO:0000313" key="7">
    <source>
        <dbReference type="Proteomes" id="UP000044938"/>
    </source>
</evidence>
<gene>
    <name evidence="3" type="ORF">ERS007661_04074</name>
    <name evidence="2" type="ORF">ERS007688_04397</name>
    <name evidence="5" type="ORF">ERS007720_03990</name>
    <name evidence="4" type="ORF">ERS007741_03389</name>
</gene>
<dbReference type="EMBL" id="CSAJ01000741">
    <property type="protein sequence ID" value="COX14786.1"/>
    <property type="molecule type" value="Genomic_DNA"/>
</dbReference>
<evidence type="ECO:0000313" key="5">
    <source>
        <dbReference type="EMBL" id="COX14786.1"/>
    </source>
</evidence>
<feature type="compositionally biased region" description="Basic and acidic residues" evidence="1">
    <location>
        <begin position="58"/>
        <end position="77"/>
    </location>
</feature>
<evidence type="ECO:0000313" key="6">
    <source>
        <dbReference type="Proteomes" id="UP000039217"/>
    </source>
</evidence>
<proteinExistence type="predicted"/>
<name>A0A655FZM9_MYCTX</name>
<feature type="region of interest" description="Disordered" evidence="1">
    <location>
        <begin position="52"/>
        <end position="77"/>
    </location>
</feature>
<dbReference type="Proteomes" id="UP000048600">
    <property type="component" value="Unassembled WGS sequence"/>
</dbReference>
<evidence type="ECO:0000256" key="1">
    <source>
        <dbReference type="SAM" id="MobiDB-lite"/>
    </source>
</evidence>
<dbReference type="EMBL" id="CQQC01002137">
    <property type="protein sequence ID" value="CNW54077.1"/>
    <property type="molecule type" value="Genomic_DNA"/>
</dbReference>
<evidence type="ECO:0000313" key="8">
    <source>
        <dbReference type="Proteomes" id="UP000046947"/>
    </source>
</evidence>
<evidence type="ECO:0000313" key="3">
    <source>
        <dbReference type="EMBL" id="CNW54077.1"/>
    </source>
</evidence>
<dbReference type="Proteomes" id="UP000046947">
    <property type="component" value="Unassembled WGS sequence"/>
</dbReference>
<dbReference type="EMBL" id="CFOH01001293">
    <property type="protein sequence ID" value="CFE82911.1"/>
    <property type="molecule type" value="Genomic_DNA"/>
</dbReference>
<evidence type="ECO:0000313" key="9">
    <source>
        <dbReference type="Proteomes" id="UP000048600"/>
    </source>
</evidence>
<sequence length="118" mass="13051">MVRPNKRPRGPQCGVAAQEPSREVPCRHADHGELIDLSALVPVELNNAILRNTPRPKVGADPERHKERGPLHADQRNHGVDIEMVVVVVADDHGVDGRESCQLHRRRMQALGADDVGR</sequence>
<protein>
    <submittedName>
        <fullName evidence="3">Uncharacterized protein</fullName>
    </submittedName>
</protein>
<accession>A0A655FZM9</accession>